<feature type="transmembrane region" description="Helical" evidence="1">
    <location>
        <begin position="59"/>
        <end position="79"/>
    </location>
</feature>
<dbReference type="EMBL" id="PYMJ01000024">
    <property type="protein sequence ID" value="PSU46115.1"/>
    <property type="molecule type" value="Genomic_DNA"/>
</dbReference>
<name>A0A2T3JB71_9GAMM</name>
<dbReference type="PANTHER" id="PTHR42709:SF2">
    <property type="entry name" value="INNER MEMBRANE PROTEIN YOHD"/>
    <property type="match status" value="1"/>
</dbReference>
<dbReference type="InterPro" id="IPR032816">
    <property type="entry name" value="VTT_dom"/>
</dbReference>
<evidence type="ECO:0000313" key="4">
    <source>
        <dbReference type="Proteomes" id="UP000240987"/>
    </source>
</evidence>
<dbReference type="GO" id="GO:0005886">
    <property type="term" value="C:plasma membrane"/>
    <property type="evidence" value="ECO:0007669"/>
    <property type="project" value="TreeGrafter"/>
</dbReference>
<dbReference type="PANTHER" id="PTHR42709">
    <property type="entry name" value="ALKALINE PHOSPHATASE LIKE PROTEIN"/>
    <property type="match status" value="1"/>
</dbReference>
<feature type="transmembrane region" description="Helical" evidence="1">
    <location>
        <begin position="172"/>
        <end position="194"/>
    </location>
</feature>
<dbReference type="InterPro" id="IPR051311">
    <property type="entry name" value="DedA_domain"/>
</dbReference>
<dbReference type="OrthoDB" id="948134at2"/>
<keyword evidence="1" id="KW-1133">Transmembrane helix</keyword>
<dbReference type="Pfam" id="PF09335">
    <property type="entry name" value="VTT_dom"/>
    <property type="match status" value="1"/>
</dbReference>
<dbReference type="AlphaFoldDB" id="A0A2T3JB71"/>
<comment type="caution">
    <text evidence="3">The sequence shown here is derived from an EMBL/GenBank/DDBJ whole genome shotgun (WGS) entry which is preliminary data.</text>
</comment>
<dbReference type="Proteomes" id="UP000240987">
    <property type="component" value="Unassembled WGS sequence"/>
</dbReference>
<feature type="domain" description="VTT" evidence="2">
    <location>
        <begin position="37"/>
        <end position="154"/>
    </location>
</feature>
<keyword evidence="4" id="KW-1185">Reference proteome</keyword>
<evidence type="ECO:0000256" key="1">
    <source>
        <dbReference type="SAM" id="Phobius"/>
    </source>
</evidence>
<keyword evidence="1" id="KW-0812">Transmembrane</keyword>
<organism evidence="3 4">
    <name type="scientific">Photobacterium frigidiphilum</name>
    <dbReference type="NCBI Taxonomy" id="264736"/>
    <lineage>
        <taxon>Bacteria</taxon>
        <taxon>Pseudomonadati</taxon>
        <taxon>Pseudomonadota</taxon>
        <taxon>Gammaproteobacteria</taxon>
        <taxon>Vibrionales</taxon>
        <taxon>Vibrionaceae</taxon>
        <taxon>Photobacterium</taxon>
    </lineage>
</organism>
<accession>A0A2T3JB71</accession>
<dbReference type="RefSeq" id="WP_107244296.1">
    <property type="nucleotide sequence ID" value="NZ_JBALVU010000044.1"/>
</dbReference>
<evidence type="ECO:0000259" key="2">
    <source>
        <dbReference type="Pfam" id="PF09335"/>
    </source>
</evidence>
<feature type="transmembrane region" description="Helical" evidence="1">
    <location>
        <begin position="20"/>
        <end position="47"/>
    </location>
</feature>
<proteinExistence type="predicted"/>
<gene>
    <name evidence="3" type="ORF">C9J12_19865</name>
</gene>
<evidence type="ECO:0000313" key="3">
    <source>
        <dbReference type="EMBL" id="PSU46115.1"/>
    </source>
</evidence>
<protein>
    <submittedName>
        <fullName evidence="3">DedA family protein</fullName>
    </submittedName>
</protein>
<feature type="transmembrane region" description="Helical" evidence="1">
    <location>
        <begin position="138"/>
        <end position="160"/>
    </location>
</feature>
<sequence>MTSFEHIIAELTPLLQQYGYWILAIAIAVEGIGIPAPGQSLLVVASLLAASGKMSLSSILLVAGLSGFIGNCCGFWIGRKFGHVLVNKQWIKPRTLGKLHAFIERYGTFGLLISRFIEGIKQFMALGCGIAQMPVKHFLFGNLLAISVWLMVFGVAPAYLHDEMEHILAFYHNYQALCWAVVSAVVVVLLALILRSLKKRRLGL</sequence>
<keyword evidence="1" id="KW-0472">Membrane</keyword>
<reference evidence="3 4" key="1">
    <citation type="submission" date="2018-01" db="EMBL/GenBank/DDBJ databases">
        <title>Whole genome sequencing of Histamine producing bacteria.</title>
        <authorList>
            <person name="Butler K."/>
        </authorList>
    </citation>
    <scope>NUCLEOTIDE SEQUENCE [LARGE SCALE GENOMIC DNA]</scope>
    <source>
        <strain evidence="3 4">JCM 12947</strain>
    </source>
</reference>